<dbReference type="EMBL" id="CP023691">
    <property type="protein sequence ID" value="QEV55909.1"/>
    <property type="molecule type" value="Genomic_DNA"/>
</dbReference>
<accession>A0AAE6TQF9</accession>
<protein>
    <submittedName>
        <fullName evidence="2">Uncharacterized protein</fullName>
    </submittedName>
</protein>
<dbReference type="Proteomes" id="UP000325458">
    <property type="component" value="Chromosome"/>
</dbReference>
<evidence type="ECO:0000313" key="2">
    <source>
        <dbReference type="EMBL" id="QEV55909.1"/>
    </source>
</evidence>
<evidence type="ECO:0000313" key="3">
    <source>
        <dbReference type="Proteomes" id="UP000194225"/>
    </source>
</evidence>
<dbReference type="AlphaFoldDB" id="A0AAE6TQF9"/>
<gene>
    <name evidence="1" type="ORF">BG653_00360</name>
    <name evidence="2" type="ORF">CP981_33750</name>
</gene>
<reference evidence="1 3" key="1">
    <citation type="submission" date="2016-09" db="EMBL/GenBank/DDBJ databases">
        <title>Streptomyces platensis DSM40041, a candidate organism with high potential of specific P450 cytochromes.</title>
        <authorList>
            <person name="Grumaz C."/>
            <person name="Vainshtein Y."/>
            <person name="Kirstahler P."/>
            <person name="Sohn K."/>
        </authorList>
    </citation>
    <scope>NUCLEOTIDE SEQUENCE [LARGE SCALE GENOMIC DNA]</scope>
    <source>
        <strain evidence="1 3">DSM 40041</strain>
    </source>
</reference>
<keyword evidence="3" id="KW-1185">Reference proteome</keyword>
<dbReference type="EMBL" id="MIGA01000001">
    <property type="protein sequence ID" value="OSY48483.1"/>
    <property type="molecule type" value="Genomic_DNA"/>
</dbReference>
<proteinExistence type="predicted"/>
<organism evidence="2 4">
    <name type="scientific">Streptomyces platensis</name>
    <dbReference type="NCBI Taxonomy" id="58346"/>
    <lineage>
        <taxon>Bacteria</taxon>
        <taxon>Bacillati</taxon>
        <taxon>Actinomycetota</taxon>
        <taxon>Actinomycetes</taxon>
        <taxon>Kitasatosporales</taxon>
        <taxon>Streptomycetaceae</taxon>
        <taxon>Streptomyces</taxon>
    </lineage>
</organism>
<sequence>MHDADDRSCVGVRMVAHRRPHRYENTLSTLRNKHSKAEDDVVALRRVPGSGRPADQGLRAVGPIRYEIERQIRRWLADLGVSTFRARR</sequence>
<evidence type="ECO:0000313" key="1">
    <source>
        <dbReference type="EMBL" id="OSY48483.1"/>
    </source>
</evidence>
<dbReference type="Proteomes" id="UP000194225">
    <property type="component" value="Unassembled WGS sequence"/>
</dbReference>
<name>A0AAE6TQF9_STRPT</name>
<evidence type="ECO:0000313" key="4">
    <source>
        <dbReference type="Proteomes" id="UP000325458"/>
    </source>
</evidence>
<reference evidence="2 4" key="2">
    <citation type="submission" date="2017-09" db="EMBL/GenBank/DDBJ databases">
        <authorList>
            <person name="Lee N."/>
            <person name="Cho B.-K."/>
        </authorList>
    </citation>
    <scope>NUCLEOTIDE SEQUENCE [LARGE SCALE GENOMIC DNA]</scope>
    <source>
        <strain evidence="2 4">ATCC 23948</strain>
    </source>
</reference>
<dbReference type="KEGG" id="spla:CP981_33750"/>